<organism evidence="2 3">
    <name type="scientific">Rickenella mellea</name>
    <dbReference type="NCBI Taxonomy" id="50990"/>
    <lineage>
        <taxon>Eukaryota</taxon>
        <taxon>Fungi</taxon>
        <taxon>Dikarya</taxon>
        <taxon>Basidiomycota</taxon>
        <taxon>Agaricomycotina</taxon>
        <taxon>Agaricomycetes</taxon>
        <taxon>Hymenochaetales</taxon>
        <taxon>Rickenellaceae</taxon>
        <taxon>Rickenella</taxon>
    </lineage>
</organism>
<dbReference type="CDD" id="cd07735">
    <property type="entry name" value="class_II_PDE_MBL-fold"/>
    <property type="match status" value="1"/>
</dbReference>
<dbReference type="PRINTS" id="PR00388">
    <property type="entry name" value="PDIESTERASE2"/>
</dbReference>
<dbReference type="VEuPathDB" id="FungiDB:BD410DRAFT_782299"/>
<dbReference type="OrthoDB" id="258495at2759"/>
<proteinExistence type="predicted"/>
<dbReference type="AlphaFoldDB" id="A0A4Y7QHT8"/>
<feature type="region of interest" description="Disordered" evidence="1">
    <location>
        <begin position="264"/>
        <end position="287"/>
    </location>
</feature>
<dbReference type="Gene3D" id="3.60.15.10">
    <property type="entry name" value="Ribonuclease Z/Hydroxyacylglutathione hydrolase-like"/>
    <property type="match status" value="1"/>
</dbReference>
<dbReference type="Proteomes" id="UP000294933">
    <property type="component" value="Unassembled WGS sequence"/>
</dbReference>
<dbReference type="EMBL" id="ML170159">
    <property type="protein sequence ID" value="TDL27223.1"/>
    <property type="molecule type" value="Genomic_DNA"/>
</dbReference>
<gene>
    <name evidence="2" type="ORF">BD410DRAFT_782299</name>
</gene>
<dbReference type="GO" id="GO:1902660">
    <property type="term" value="P:negative regulation of glucose mediated signaling pathway"/>
    <property type="evidence" value="ECO:0007669"/>
    <property type="project" value="TreeGrafter"/>
</dbReference>
<dbReference type="GO" id="GO:0047555">
    <property type="term" value="F:3',5'-cyclic-GMP phosphodiesterase activity"/>
    <property type="evidence" value="ECO:0007669"/>
    <property type="project" value="TreeGrafter"/>
</dbReference>
<evidence type="ECO:0000313" key="2">
    <source>
        <dbReference type="EMBL" id="TDL27223.1"/>
    </source>
</evidence>
<reference evidence="2 3" key="1">
    <citation type="submission" date="2018-06" db="EMBL/GenBank/DDBJ databases">
        <title>A transcriptomic atlas of mushroom development highlights an independent origin of complex multicellularity.</title>
        <authorList>
            <consortium name="DOE Joint Genome Institute"/>
            <person name="Krizsan K."/>
            <person name="Almasi E."/>
            <person name="Merenyi Z."/>
            <person name="Sahu N."/>
            <person name="Viragh M."/>
            <person name="Koszo T."/>
            <person name="Mondo S."/>
            <person name="Kiss B."/>
            <person name="Balint B."/>
            <person name="Kues U."/>
            <person name="Barry K."/>
            <person name="Hegedus J.C."/>
            <person name="Henrissat B."/>
            <person name="Johnson J."/>
            <person name="Lipzen A."/>
            <person name="Ohm R."/>
            <person name="Nagy I."/>
            <person name="Pangilinan J."/>
            <person name="Yan J."/>
            <person name="Xiong Y."/>
            <person name="Grigoriev I.V."/>
            <person name="Hibbett D.S."/>
            <person name="Nagy L.G."/>
        </authorList>
    </citation>
    <scope>NUCLEOTIDE SEQUENCE [LARGE SCALE GENOMIC DNA]</scope>
    <source>
        <strain evidence="2 3">SZMC22713</strain>
    </source>
</reference>
<keyword evidence="3" id="KW-1185">Reference proteome</keyword>
<evidence type="ECO:0000313" key="3">
    <source>
        <dbReference type="Proteomes" id="UP000294933"/>
    </source>
</evidence>
<dbReference type="SUPFAM" id="SSF56281">
    <property type="entry name" value="Metallo-hydrolase/oxidoreductase"/>
    <property type="match status" value="1"/>
</dbReference>
<dbReference type="PANTHER" id="PTHR28283:SF1">
    <property type="entry name" value="3',5'-CYCLIC-NUCLEOTIDE PHOSPHODIESTERASE 1"/>
    <property type="match status" value="1"/>
</dbReference>
<accession>A0A4Y7QHT8</accession>
<dbReference type="STRING" id="50990.A0A4Y7QHT8"/>
<evidence type="ECO:0000256" key="1">
    <source>
        <dbReference type="SAM" id="MobiDB-lite"/>
    </source>
</evidence>
<sequence>MHTFDLVVVGSGGGPSETNISAYLLKERALSWEDGIVALEAGSGVGALQKILDKNPDMLGSSGEKHTAAQIYSFVRAYVITHTHLDHVLGLVLLAGAFVGQRRRLMGSMQTLKDLESIFRPSRIWPNLASWNENDADFLYLYDPLYHDEQYRDVNGNISVRMMPISHGSNPVPYESSAFFVRHKTSMKEFLFFGDVEPDSISSNPQTIKVWRSVAPMIPDRLNTIFIECSWPSGREDAELFGHLSPKHLADELENLAAEVVKTREISAGPSKSTSDSPARKKVKLAPKAPTQPLKGLRVYVMHFKEDMESVYDRPIHEVITEQVRDLVAEKKLGVEILCAEQGMRIQI</sequence>
<dbReference type="PANTHER" id="PTHR28283">
    <property type="entry name" value="3',5'-CYCLIC-NUCLEOTIDE PHOSPHODIESTERASE 1"/>
    <property type="match status" value="1"/>
</dbReference>
<protein>
    <submittedName>
        <fullName evidence="2">Cyclic-AMP phosphodiesterase</fullName>
    </submittedName>
</protein>
<name>A0A4Y7QHT8_9AGAM</name>
<dbReference type="InterPro" id="IPR036866">
    <property type="entry name" value="RibonucZ/Hydroxyglut_hydro"/>
</dbReference>
<dbReference type="Pfam" id="PF02112">
    <property type="entry name" value="PDEase_II"/>
    <property type="match status" value="1"/>
</dbReference>
<dbReference type="InterPro" id="IPR000396">
    <property type="entry name" value="Pdiesterase2"/>
</dbReference>
<dbReference type="GO" id="GO:0004115">
    <property type="term" value="F:3',5'-cyclic-AMP phosphodiesterase activity"/>
    <property type="evidence" value="ECO:0007669"/>
    <property type="project" value="InterPro"/>
</dbReference>
<dbReference type="GO" id="GO:0006198">
    <property type="term" value="P:cAMP catabolic process"/>
    <property type="evidence" value="ECO:0007669"/>
    <property type="project" value="InterPro"/>
</dbReference>